<dbReference type="OrthoDB" id="327217at2157"/>
<reference evidence="3 5" key="3">
    <citation type="journal article" date="2014" name="PLoS Genet.">
        <title>Phylogenetically driven sequencing of extremely halophilic archaea reveals strategies for static and dynamic osmo-response.</title>
        <authorList>
            <person name="Becker E.A."/>
            <person name="Seitzer P.M."/>
            <person name="Tritt A."/>
            <person name="Larsen D."/>
            <person name="Krusor M."/>
            <person name="Yao A.I."/>
            <person name="Wu D."/>
            <person name="Madern D."/>
            <person name="Eisen J.A."/>
            <person name="Darling A.E."/>
            <person name="Facciotti M.T."/>
        </authorList>
    </citation>
    <scope>NUCLEOTIDE SEQUENCE [LARGE SCALE GENOMIC DNA]</scope>
    <source>
        <strain evidence="3 5">DSM 15624</strain>
    </source>
</reference>
<evidence type="ECO:0000313" key="5">
    <source>
        <dbReference type="Proteomes" id="UP000011593"/>
    </source>
</evidence>
<gene>
    <name evidence="2" type="ordered locus">Natpe_0138</name>
    <name evidence="3" type="ORF">C488_19487</name>
</gene>
<evidence type="ECO:0000313" key="4">
    <source>
        <dbReference type="Proteomes" id="UP000010843"/>
    </source>
</evidence>
<dbReference type="RefSeq" id="WP_006183236.1">
    <property type="nucleotide sequence ID" value="NC_019962.1"/>
</dbReference>
<name>L0JEV8_NATP1</name>
<reference evidence="4" key="2">
    <citation type="submission" date="2012-02" db="EMBL/GenBank/DDBJ databases">
        <title>Complete sequence of chromosome of Natrinema pellirubrum DSM 15624.</title>
        <authorList>
            <person name="Lucas S."/>
            <person name="Han J."/>
            <person name="Lapidus A."/>
            <person name="Cheng J.-F."/>
            <person name="Goodwin L."/>
            <person name="Pitluck S."/>
            <person name="Peters L."/>
            <person name="Teshima H."/>
            <person name="Detter J.C."/>
            <person name="Han C."/>
            <person name="Tapia R."/>
            <person name="Land M."/>
            <person name="Hauser L."/>
            <person name="Kyrpides N."/>
            <person name="Ivanova N."/>
            <person name="Pagani I."/>
            <person name="Sproer C."/>
            <person name="Anderson I."/>
            <person name="Woyke T."/>
        </authorList>
    </citation>
    <scope>NUCLEOTIDE SEQUENCE [LARGE SCALE GENOMIC DNA]</scope>
    <source>
        <strain evidence="4">DSM 15624 / JCM 10476 / NCIMB 786</strain>
    </source>
</reference>
<sequence>MPSTNDTTDDQEPDDLEFVTTFDPDSEPASEAVVTAVAAVRGSKPTALEPLHAVVDPDALDSLVGHADRVGTAGSHQVWFTYEGFDVAVRTDGKIRLRDATVTAD</sequence>
<evidence type="ECO:0000259" key="1">
    <source>
        <dbReference type="Pfam" id="PF18545"/>
    </source>
</evidence>
<proteinExistence type="predicted"/>
<dbReference type="Proteomes" id="UP000010843">
    <property type="component" value="Chromosome"/>
</dbReference>
<feature type="domain" description="Halobacterial output" evidence="1">
    <location>
        <begin position="25"/>
        <end position="97"/>
    </location>
</feature>
<dbReference type="EMBL" id="AOIE01000114">
    <property type="protein sequence ID" value="ELY70095.1"/>
    <property type="molecule type" value="Genomic_DNA"/>
</dbReference>
<dbReference type="KEGG" id="npe:Natpe_0138"/>
<protein>
    <recommendedName>
        <fullName evidence="1">Halobacterial output domain-containing protein</fullName>
    </recommendedName>
</protein>
<dbReference type="eggNOG" id="arCOG08989">
    <property type="taxonomic scope" value="Archaea"/>
</dbReference>
<organism evidence="2 4">
    <name type="scientific">Natrinema pellirubrum (strain DSM 15624 / CIP 106293 / JCM 10476 / NCIMB 786 / 157)</name>
    <dbReference type="NCBI Taxonomy" id="797303"/>
    <lineage>
        <taxon>Archaea</taxon>
        <taxon>Methanobacteriati</taxon>
        <taxon>Methanobacteriota</taxon>
        <taxon>Stenosarchaea group</taxon>
        <taxon>Halobacteria</taxon>
        <taxon>Halobacteriales</taxon>
        <taxon>Natrialbaceae</taxon>
        <taxon>Natrinema</taxon>
    </lineage>
</organism>
<reference evidence="2" key="1">
    <citation type="submission" date="2012-02" db="EMBL/GenBank/DDBJ databases">
        <title>Complete sequence of chromosome of Natrinema pellirubrum DSM 15624.</title>
        <authorList>
            <consortium name="US DOE Joint Genome Institute"/>
            <person name="Lucas S."/>
            <person name="Han J."/>
            <person name="Lapidus A."/>
            <person name="Cheng J.-F."/>
            <person name="Goodwin L."/>
            <person name="Pitluck S."/>
            <person name="Peters L."/>
            <person name="Teshima H."/>
            <person name="Detter J.C."/>
            <person name="Han C."/>
            <person name="Tapia R."/>
            <person name="Land M."/>
            <person name="Hauser L."/>
            <person name="Kyrpides N."/>
            <person name="Ivanova N."/>
            <person name="Pagani I."/>
            <person name="Sproer C."/>
            <person name="Anderson I."/>
            <person name="Woyke T."/>
        </authorList>
    </citation>
    <scope>NUCLEOTIDE SEQUENCE</scope>
    <source>
        <strain evidence="2">DSM 15624</strain>
    </source>
</reference>
<evidence type="ECO:0000313" key="3">
    <source>
        <dbReference type="EMBL" id="ELY70095.1"/>
    </source>
</evidence>
<dbReference type="HOGENOM" id="CLU_159738_4_1_2"/>
<keyword evidence="5" id="KW-1185">Reference proteome</keyword>
<dbReference type="EMBL" id="CP003372">
    <property type="protein sequence ID" value="AGB30080.1"/>
    <property type="molecule type" value="Genomic_DNA"/>
</dbReference>
<dbReference type="PATRIC" id="fig|797303.5.peg.3881"/>
<dbReference type="AlphaFoldDB" id="L0JEV8"/>
<dbReference type="InterPro" id="IPR040624">
    <property type="entry name" value="HalOD1"/>
</dbReference>
<dbReference type="Pfam" id="PF18545">
    <property type="entry name" value="HalOD1"/>
    <property type="match status" value="1"/>
</dbReference>
<dbReference type="GeneID" id="14336055"/>
<evidence type="ECO:0000313" key="2">
    <source>
        <dbReference type="EMBL" id="AGB30080.1"/>
    </source>
</evidence>
<accession>L0JEV8</accession>
<dbReference type="Proteomes" id="UP000011593">
    <property type="component" value="Unassembled WGS sequence"/>
</dbReference>